<dbReference type="Gene3D" id="3.50.50.60">
    <property type="entry name" value="FAD/NAD(P)-binding domain"/>
    <property type="match status" value="1"/>
</dbReference>
<evidence type="ECO:0000256" key="1">
    <source>
        <dbReference type="SAM" id="MobiDB-lite"/>
    </source>
</evidence>
<dbReference type="PANTHER" id="PTHR32098">
    <property type="entry name" value="LYCOPENE BETA/EPSILON CYCLASE PROTEIN"/>
    <property type="match status" value="1"/>
</dbReference>
<dbReference type="PANTHER" id="PTHR32098:SF5">
    <property type="entry name" value="LYCOPENE BETA_EPSILON CYCLASE PROTEIN"/>
    <property type="match status" value="1"/>
</dbReference>
<organism evidence="2 3">
    <name type="scientific">Petrachloros mirabilis ULC683</name>
    <dbReference type="NCBI Taxonomy" id="2781853"/>
    <lineage>
        <taxon>Bacteria</taxon>
        <taxon>Bacillati</taxon>
        <taxon>Cyanobacteriota</taxon>
        <taxon>Cyanophyceae</taxon>
        <taxon>Synechococcales</taxon>
        <taxon>Petrachlorosaceae</taxon>
        <taxon>Petrachloros</taxon>
        <taxon>Petrachloros mirabilis</taxon>
    </lineage>
</organism>
<dbReference type="Proteomes" id="UP000607397">
    <property type="component" value="Unassembled WGS sequence"/>
</dbReference>
<reference evidence="2" key="1">
    <citation type="submission" date="2019-12" db="EMBL/GenBank/DDBJ databases">
        <title>High-Quality draft genome sequences of three cyanobacteria isolated from the limestone walls of the Old Cathedral of Coimbra.</title>
        <authorList>
            <person name="Tiago I."/>
            <person name="Soares F."/>
            <person name="Portugal A."/>
        </authorList>
    </citation>
    <scope>NUCLEOTIDE SEQUENCE [LARGE SCALE GENOMIC DNA]</scope>
    <source>
        <strain evidence="2">C</strain>
    </source>
</reference>
<accession>A0A8K2A948</accession>
<name>A0A8K2A948_9CYAN</name>
<comment type="caution">
    <text evidence="2">The sequence shown here is derived from an EMBL/GenBank/DDBJ whole genome shotgun (WGS) entry which is preliminary data.</text>
</comment>
<dbReference type="RefSeq" id="WP_161826254.1">
    <property type="nucleotide sequence ID" value="NZ_WVIC01000032.1"/>
</dbReference>
<sequence length="533" mass="59021">MLSPLAGDVLTQLCRMDQRWFDWRHQPPQKPTVITAETSPLTTVDWDVVVCGGTLGIFMAAALAQRGWRVALLERGILCGRDQEWNISRSELQSLVALELLSVEELEGAIASEFNPNRIQFHQGEALWVKDVLNIGVDPVTLLETLKQRFLAAGGTLLEQAPFQGASIHPNGVQVHGSQVHGSQVVPPLTTRLLIDAMGHFSPIVAQARQGEQPDGICLVVGTCAQGIPRGDQGDLMVSFTPLSNHCQYFWEAFPARAGRTTYLFTYVDLHPQRPSLRDLMADYFDLLPEYQGVSLSDIQIQRALFGVFPSYRRSPLQFPWSRMVPIGDSSGSQSPLSFGGFGAMIRHLPRLITGIHEALDCDTLTQADLACLQPYQPNLSVTWLFQKAMRAEVGQSLAPNQINHLLTTIFATMTTAGEGVLQSFLRDVVQFPALTQTLLQVTLQHPHLIPTILTQVGGRALATWLPHYVGLGLYQGLDRLSTHLPASALLSPQAQYRWHRWREAWQFGSGQDSEPSYGDPLLLPSRQRTDAS</sequence>
<dbReference type="EMBL" id="WVIC01000032">
    <property type="protein sequence ID" value="NCJ07765.1"/>
    <property type="molecule type" value="Genomic_DNA"/>
</dbReference>
<dbReference type="AlphaFoldDB" id="A0A8K2A948"/>
<keyword evidence="3" id="KW-1185">Reference proteome</keyword>
<protein>
    <submittedName>
        <fullName evidence="2">FAD-binding oxidoreductase</fullName>
    </submittedName>
</protein>
<proteinExistence type="predicted"/>
<gene>
    <name evidence="2" type="ORF">GS597_14850</name>
</gene>
<feature type="region of interest" description="Disordered" evidence="1">
    <location>
        <begin position="510"/>
        <end position="533"/>
    </location>
</feature>
<evidence type="ECO:0000313" key="2">
    <source>
        <dbReference type="EMBL" id="NCJ07765.1"/>
    </source>
</evidence>
<dbReference type="InterPro" id="IPR036188">
    <property type="entry name" value="FAD/NAD-bd_sf"/>
</dbReference>
<evidence type="ECO:0000313" key="3">
    <source>
        <dbReference type="Proteomes" id="UP000607397"/>
    </source>
</evidence>
<dbReference type="SUPFAM" id="SSF51905">
    <property type="entry name" value="FAD/NAD(P)-binding domain"/>
    <property type="match status" value="1"/>
</dbReference>